<evidence type="ECO:0000256" key="1">
    <source>
        <dbReference type="SAM" id="SignalP"/>
    </source>
</evidence>
<comment type="caution">
    <text evidence="3">The sequence shown here is derived from an EMBL/GenBank/DDBJ whole genome shotgun (WGS) entry which is preliminary data.</text>
</comment>
<organism evidence="3 4">
    <name type="scientific">Candidatus Enterousia avistercoris</name>
    <dbReference type="NCBI Taxonomy" id="2840788"/>
    <lineage>
        <taxon>Bacteria</taxon>
        <taxon>Pseudomonadati</taxon>
        <taxon>Pseudomonadota</taxon>
        <taxon>Alphaproteobacteria</taxon>
        <taxon>Candidatus Enterousia</taxon>
    </lineage>
</organism>
<evidence type="ECO:0000313" key="3">
    <source>
        <dbReference type="EMBL" id="MBO8425649.1"/>
    </source>
</evidence>
<dbReference type="PROSITE" id="PS51257">
    <property type="entry name" value="PROKAR_LIPOPROTEIN"/>
    <property type="match status" value="1"/>
</dbReference>
<dbReference type="Pfam" id="PF12702">
    <property type="entry name" value="Lipocalin_3"/>
    <property type="match status" value="1"/>
</dbReference>
<proteinExistence type="predicted"/>
<dbReference type="Gene3D" id="2.40.128.280">
    <property type="match status" value="1"/>
</dbReference>
<feature type="domain" description="Lipocalin-like" evidence="2">
    <location>
        <begin position="19"/>
        <end position="110"/>
    </location>
</feature>
<evidence type="ECO:0000259" key="2">
    <source>
        <dbReference type="Pfam" id="PF12702"/>
    </source>
</evidence>
<reference evidence="3" key="2">
    <citation type="journal article" date="2021" name="PeerJ">
        <title>Extensive microbial diversity within the chicken gut microbiome revealed by metagenomics and culture.</title>
        <authorList>
            <person name="Gilroy R."/>
            <person name="Ravi A."/>
            <person name="Getino M."/>
            <person name="Pursley I."/>
            <person name="Horton D.L."/>
            <person name="Alikhan N.F."/>
            <person name="Baker D."/>
            <person name="Gharbi K."/>
            <person name="Hall N."/>
            <person name="Watson M."/>
            <person name="Adriaenssens E.M."/>
            <person name="Foster-Nyarko E."/>
            <person name="Jarju S."/>
            <person name="Secka A."/>
            <person name="Antonio M."/>
            <person name="Oren A."/>
            <person name="Chaudhuri R.R."/>
            <person name="La Ragione R."/>
            <person name="Hildebrand F."/>
            <person name="Pallen M.J."/>
        </authorList>
    </citation>
    <scope>NUCLEOTIDE SEQUENCE</scope>
    <source>
        <strain evidence="3">8207</strain>
    </source>
</reference>
<protein>
    <submittedName>
        <fullName evidence="3">Lipocalin family protein</fullName>
    </submittedName>
</protein>
<keyword evidence="1" id="KW-0732">Signal</keyword>
<accession>A0A9D9DDB8</accession>
<name>A0A9D9DDB8_9PROT</name>
<evidence type="ECO:0000313" key="4">
    <source>
        <dbReference type="Proteomes" id="UP000823630"/>
    </source>
</evidence>
<gene>
    <name evidence="3" type="ORF">IAC69_04200</name>
</gene>
<dbReference type="InterPro" id="IPR024311">
    <property type="entry name" value="Lipocalin-like"/>
</dbReference>
<reference evidence="3" key="1">
    <citation type="submission" date="2020-10" db="EMBL/GenBank/DDBJ databases">
        <authorList>
            <person name="Gilroy R."/>
        </authorList>
    </citation>
    <scope>NUCLEOTIDE SEQUENCE</scope>
    <source>
        <strain evidence="3">8207</strain>
    </source>
</reference>
<dbReference type="AlphaFoldDB" id="A0A9D9DDB8"/>
<dbReference type="Proteomes" id="UP000823630">
    <property type="component" value="Unassembled WGS sequence"/>
</dbReference>
<feature type="chain" id="PRO_5038563269" evidence="1">
    <location>
        <begin position="23"/>
        <end position="110"/>
    </location>
</feature>
<sequence>MKKLLSVLFALFLIACTNPDISGTWTQPVPNMPTMTQGFILNPDGTAKSVNMATLQYETWTLNGNELTMTGRSIGNGQTIEFSETYILEKLSPDTLVLRNGDMELTYTRQ</sequence>
<feature type="signal peptide" evidence="1">
    <location>
        <begin position="1"/>
        <end position="22"/>
    </location>
</feature>
<dbReference type="EMBL" id="JADINC010000071">
    <property type="protein sequence ID" value="MBO8425649.1"/>
    <property type="molecule type" value="Genomic_DNA"/>
</dbReference>